<dbReference type="FunFam" id="3.40.50.11660:FF:000002">
    <property type="entry name" value="Alpha-(1,3)-fucosyltransferase"/>
    <property type="match status" value="1"/>
</dbReference>
<accession>A0A9N9QZJ4</accession>
<evidence type="ECO:0000256" key="2">
    <source>
        <dbReference type="ARBA" id="ARBA00004922"/>
    </source>
</evidence>
<dbReference type="GO" id="GO:0008417">
    <property type="term" value="F:fucosyltransferase activity"/>
    <property type="evidence" value="ECO:0007669"/>
    <property type="project" value="InterPro"/>
</dbReference>
<comment type="subcellular location">
    <subcellularLocation>
        <location evidence="1 12">Golgi apparatus</location>
        <location evidence="1 12">Golgi stack membrane</location>
        <topology evidence="1 12">Single-pass type II membrane protein</topology>
    </subcellularLocation>
</comment>
<evidence type="ECO:0000256" key="10">
    <source>
        <dbReference type="ARBA" id="ARBA00023136"/>
    </source>
</evidence>
<keyword evidence="8" id="KW-1133">Transmembrane helix</keyword>
<evidence type="ECO:0000313" key="16">
    <source>
        <dbReference type="Proteomes" id="UP001153714"/>
    </source>
</evidence>
<keyword evidence="9 12" id="KW-0333">Golgi apparatus</keyword>
<name>A0A9N9QZJ4_9NEOP</name>
<protein>
    <recommendedName>
        <fullName evidence="12">Fucosyltransferase</fullName>
        <ecNumber evidence="12">2.4.1.-</ecNumber>
    </recommendedName>
</protein>
<dbReference type="InterPro" id="IPR055270">
    <property type="entry name" value="Glyco_tran_10_C"/>
</dbReference>
<dbReference type="PANTHER" id="PTHR48438:SF1">
    <property type="entry name" value="ALPHA-(1,3)-FUCOSYLTRANSFERASE C-RELATED"/>
    <property type="match status" value="1"/>
</dbReference>
<evidence type="ECO:0000256" key="6">
    <source>
        <dbReference type="ARBA" id="ARBA00022692"/>
    </source>
</evidence>
<dbReference type="AlphaFoldDB" id="A0A9N9QZJ4"/>
<evidence type="ECO:0000256" key="8">
    <source>
        <dbReference type="ARBA" id="ARBA00022989"/>
    </source>
</evidence>
<evidence type="ECO:0000256" key="1">
    <source>
        <dbReference type="ARBA" id="ARBA00004447"/>
    </source>
</evidence>
<dbReference type="EMBL" id="OU893346">
    <property type="protein sequence ID" value="CAG9786415.1"/>
    <property type="molecule type" value="Genomic_DNA"/>
</dbReference>
<evidence type="ECO:0000256" key="4">
    <source>
        <dbReference type="ARBA" id="ARBA00022676"/>
    </source>
</evidence>
<feature type="domain" description="Fucosyltransferase C-terminal" evidence="13">
    <location>
        <begin position="174"/>
        <end position="351"/>
    </location>
</feature>
<evidence type="ECO:0000259" key="14">
    <source>
        <dbReference type="Pfam" id="PF17039"/>
    </source>
</evidence>
<dbReference type="PANTHER" id="PTHR48438">
    <property type="entry name" value="ALPHA-(1,3)-FUCOSYLTRANSFERASE C-RELATED"/>
    <property type="match status" value="1"/>
</dbReference>
<evidence type="ECO:0000256" key="3">
    <source>
        <dbReference type="ARBA" id="ARBA00008919"/>
    </source>
</evidence>
<dbReference type="InterPro" id="IPR001503">
    <property type="entry name" value="Glyco_trans_10"/>
</dbReference>
<keyword evidence="6 12" id="KW-0812">Transmembrane</keyword>
<proteinExistence type="inferred from homology"/>
<dbReference type="GO" id="GO:0032580">
    <property type="term" value="C:Golgi cisterna membrane"/>
    <property type="evidence" value="ECO:0007669"/>
    <property type="project" value="UniProtKB-SubCell"/>
</dbReference>
<dbReference type="InterPro" id="IPR038577">
    <property type="entry name" value="GT10-like_C_sf"/>
</dbReference>
<keyword evidence="5 12" id="KW-0808">Transferase</keyword>
<comment type="pathway">
    <text evidence="2">Protein modification; protein glycosylation.</text>
</comment>
<evidence type="ECO:0000256" key="7">
    <source>
        <dbReference type="ARBA" id="ARBA00022968"/>
    </source>
</evidence>
<dbReference type="EC" id="2.4.1.-" evidence="12"/>
<keyword evidence="11" id="KW-0325">Glycoprotein</keyword>
<keyword evidence="10" id="KW-0472">Membrane</keyword>
<gene>
    <name evidence="15" type="ORF">DIATSA_LOCUS4366</name>
</gene>
<keyword evidence="7" id="KW-0735">Signal-anchor</keyword>
<feature type="domain" description="Fucosyltransferase N-terminal" evidence="14">
    <location>
        <begin position="64"/>
        <end position="149"/>
    </location>
</feature>
<evidence type="ECO:0000256" key="11">
    <source>
        <dbReference type="ARBA" id="ARBA00023180"/>
    </source>
</evidence>
<keyword evidence="4 12" id="KW-0328">Glycosyltransferase</keyword>
<reference evidence="15" key="1">
    <citation type="submission" date="2021-12" db="EMBL/GenBank/DDBJ databases">
        <authorList>
            <person name="King R."/>
        </authorList>
    </citation>
    <scope>NUCLEOTIDE SEQUENCE</scope>
</reference>
<reference evidence="15" key="2">
    <citation type="submission" date="2022-10" db="EMBL/GenBank/DDBJ databases">
        <authorList>
            <consortium name="ENA_rothamsted_submissions"/>
            <consortium name="culmorum"/>
            <person name="King R."/>
        </authorList>
    </citation>
    <scope>NUCLEOTIDE SEQUENCE</scope>
</reference>
<evidence type="ECO:0000256" key="9">
    <source>
        <dbReference type="ARBA" id="ARBA00023034"/>
    </source>
</evidence>
<dbReference type="Pfam" id="PF00852">
    <property type="entry name" value="Glyco_transf_10"/>
    <property type="match status" value="1"/>
</dbReference>
<dbReference type="Proteomes" id="UP001153714">
    <property type="component" value="Chromosome 15"/>
</dbReference>
<evidence type="ECO:0000256" key="5">
    <source>
        <dbReference type="ARBA" id="ARBA00022679"/>
    </source>
</evidence>
<dbReference type="Gene3D" id="3.40.50.11660">
    <property type="entry name" value="Glycosyl transferase family 10, C-terminal domain"/>
    <property type="match status" value="1"/>
</dbReference>
<sequence>MGAGAYMPMSNLGAILLKDDVLINPARRIKRYLVYFHKAQKLFSRSRANTGQPNVKIDSSKKILSGCSVRNCHFVGDPKRLPQADVVVVSVDRNGDVPAATARAANQRWVFLALGSPLAINTSKIGEWANLFNWSMTYRSDSEVPIPYGRTLAFVTPAPGNVSVPQLVPHWRVKRRDVLAAALLSNCRVRRRMNYLNTLKRYIRVHYYGSCFYRHPKKECPRIGECGSIKRYLFYLAFENAECQQYITERVFQHALVDGAIPVIMGASYEQCATLLPPQSFLHVDNYPTIKHLAMHIKKIASDNDVLLSFHMWRRHFRVANETAWVGAADSRLCRLCEAINYNNLQHKVYDEDYLRHFLDPKRNCRN</sequence>
<dbReference type="SUPFAM" id="SSF53756">
    <property type="entry name" value="UDP-Glycosyltransferase/glycogen phosphorylase"/>
    <property type="match status" value="1"/>
</dbReference>
<evidence type="ECO:0000256" key="12">
    <source>
        <dbReference type="RuleBase" id="RU003832"/>
    </source>
</evidence>
<comment type="similarity">
    <text evidence="3 12">Belongs to the glycosyltransferase 10 family.</text>
</comment>
<dbReference type="Pfam" id="PF17039">
    <property type="entry name" value="Glyco_tran_10_N"/>
    <property type="match status" value="1"/>
</dbReference>
<keyword evidence="16" id="KW-1185">Reference proteome</keyword>
<dbReference type="InterPro" id="IPR031481">
    <property type="entry name" value="Glyco_tran_10_N"/>
</dbReference>
<organism evidence="15 16">
    <name type="scientific">Diatraea saccharalis</name>
    <name type="common">sugarcane borer</name>
    <dbReference type="NCBI Taxonomy" id="40085"/>
    <lineage>
        <taxon>Eukaryota</taxon>
        <taxon>Metazoa</taxon>
        <taxon>Ecdysozoa</taxon>
        <taxon>Arthropoda</taxon>
        <taxon>Hexapoda</taxon>
        <taxon>Insecta</taxon>
        <taxon>Pterygota</taxon>
        <taxon>Neoptera</taxon>
        <taxon>Endopterygota</taxon>
        <taxon>Lepidoptera</taxon>
        <taxon>Glossata</taxon>
        <taxon>Ditrysia</taxon>
        <taxon>Pyraloidea</taxon>
        <taxon>Crambidae</taxon>
        <taxon>Crambinae</taxon>
        <taxon>Diatraea</taxon>
    </lineage>
</organism>
<evidence type="ECO:0000259" key="13">
    <source>
        <dbReference type="Pfam" id="PF00852"/>
    </source>
</evidence>
<evidence type="ECO:0000313" key="15">
    <source>
        <dbReference type="EMBL" id="CAG9786415.1"/>
    </source>
</evidence>
<dbReference type="OrthoDB" id="427096at2759"/>